<accession>A0A9J6DMR2</accession>
<protein>
    <submittedName>
        <fullName evidence="2">Uncharacterized protein</fullName>
    </submittedName>
</protein>
<evidence type="ECO:0000313" key="3">
    <source>
        <dbReference type="Proteomes" id="UP000821866"/>
    </source>
</evidence>
<dbReference type="EMBL" id="JABSTU010000008">
    <property type="protein sequence ID" value="KAH8023302.1"/>
    <property type="molecule type" value="Genomic_DNA"/>
</dbReference>
<comment type="caution">
    <text evidence="2">The sequence shown here is derived from an EMBL/GenBank/DDBJ whole genome shotgun (WGS) entry which is preliminary data.</text>
</comment>
<reference evidence="2" key="1">
    <citation type="journal article" date="2020" name="Cell">
        <title>Large-Scale Comparative Analyses of Tick Genomes Elucidate Their Genetic Diversity and Vector Capacities.</title>
        <authorList>
            <consortium name="Tick Genome and Microbiome Consortium (TIGMIC)"/>
            <person name="Jia N."/>
            <person name="Wang J."/>
            <person name="Shi W."/>
            <person name="Du L."/>
            <person name="Sun Y."/>
            <person name="Zhan W."/>
            <person name="Jiang J.F."/>
            <person name="Wang Q."/>
            <person name="Zhang B."/>
            <person name="Ji P."/>
            <person name="Bell-Sakyi L."/>
            <person name="Cui X.M."/>
            <person name="Yuan T.T."/>
            <person name="Jiang B.G."/>
            <person name="Yang W.F."/>
            <person name="Lam T.T."/>
            <person name="Chang Q.C."/>
            <person name="Ding S.J."/>
            <person name="Wang X.J."/>
            <person name="Zhu J.G."/>
            <person name="Ruan X.D."/>
            <person name="Zhao L."/>
            <person name="Wei J.T."/>
            <person name="Ye R.Z."/>
            <person name="Que T.C."/>
            <person name="Du C.H."/>
            <person name="Zhou Y.H."/>
            <person name="Cheng J.X."/>
            <person name="Dai P.F."/>
            <person name="Guo W.B."/>
            <person name="Han X.H."/>
            <person name="Huang E.J."/>
            <person name="Li L.F."/>
            <person name="Wei W."/>
            <person name="Gao Y.C."/>
            <person name="Liu J.Z."/>
            <person name="Shao H.Z."/>
            <person name="Wang X."/>
            <person name="Wang C.C."/>
            <person name="Yang T.C."/>
            <person name="Huo Q.B."/>
            <person name="Li W."/>
            <person name="Chen H.Y."/>
            <person name="Chen S.E."/>
            <person name="Zhou L.G."/>
            <person name="Ni X.B."/>
            <person name="Tian J.H."/>
            <person name="Sheng Y."/>
            <person name="Liu T."/>
            <person name="Pan Y.S."/>
            <person name="Xia L.Y."/>
            <person name="Li J."/>
            <person name="Zhao F."/>
            <person name="Cao W.C."/>
        </authorList>
    </citation>
    <scope>NUCLEOTIDE SEQUENCE</scope>
    <source>
        <strain evidence="2">Rmic-2018</strain>
    </source>
</reference>
<evidence type="ECO:0000256" key="1">
    <source>
        <dbReference type="SAM" id="MobiDB-lite"/>
    </source>
</evidence>
<feature type="region of interest" description="Disordered" evidence="1">
    <location>
        <begin position="1"/>
        <end position="22"/>
    </location>
</feature>
<dbReference type="AlphaFoldDB" id="A0A9J6DMR2"/>
<evidence type="ECO:0000313" key="2">
    <source>
        <dbReference type="EMBL" id="KAH8023302.1"/>
    </source>
</evidence>
<reference evidence="2" key="2">
    <citation type="submission" date="2021-09" db="EMBL/GenBank/DDBJ databases">
        <authorList>
            <person name="Jia N."/>
            <person name="Wang J."/>
            <person name="Shi W."/>
            <person name="Du L."/>
            <person name="Sun Y."/>
            <person name="Zhan W."/>
            <person name="Jiang J."/>
            <person name="Wang Q."/>
            <person name="Zhang B."/>
            <person name="Ji P."/>
            <person name="Sakyi L.B."/>
            <person name="Cui X."/>
            <person name="Yuan T."/>
            <person name="Jiang B."/>
            <person name="Yang W."/>
            <person name="Lam T.T.-Y."/>
            <person name="Chang Q."/>
            <person name="Ding S."/>
            <person name="Wang X."/>
            <person name="Zhu J."/>
            <person name="Ruan X."/>
            <person name="Zhao L."/>
            <person name="Wei J."/>
            <person name="Que T."/>
            <person name="Du C."/>
            <person name="Cheng J."/>
            <person name="Dai P."/>
            <person name="Han X."/>
            <person name="Huang E."/>
            <person name="Gao Y."/>
            <person name="Liu J."/>
            <person name="Shao H."/>
            <person name="Ye R."/>
            <person name="Li L."/>
            <person name="Wei W."/>
            <person name="Wang X."/>
            <person name="Wang C."/>
            <person name="Huo Q."/>
            <person name="Li W."/>
            <person name="Guo W."/>
            <person name="Chen H."/>
            <person name="Chen S."/>
            <person name="Zhou L."/>
            <person name="Zhou L."/>
            <person name="Ni X."/>
            <person name="Tian J."/>
            <person name="Zhou Y."/>
            <person name="Sheng Y."/>
            <person name="Liu T."/>
            <person name="Pan Y."/>
            <person name="Xia L."/>
            <person name="Li J."/>
            <person name="Zhao F."/>
            <person name="Cao W."/>
        </authorList>
    </citation>
    <scope>NUCLEOTIDE SEQUENCE</scope>
    <source>
        <strain evidence="2">Rmic-2018</strain>
        <tissue evidence="2">Larvae</tissue>
    </source>
</reference>
<sequence>MTEESLAGAQLRAQTDNEPTHGGGYPTSLGYVQLDVVCWSAILGTAVGLTMWMLRQALHRDVDEPSPPTSTPGFCCETLVIEMSRRANLSVDACRNFLDYTCYHREGLAEADQKLFVKEVLYPTLQGTIRTPASDVLRSYYLSCLTAFVEGLSTTEGAVNTIIDMFFTLSGGADLRAVDLAGLVEIKFGTSFLFTVVLQLDTNNKTCTAYFTRGSNFKKLCDTMAVTIMDRVVIRTSIDVVDSPYYHSVSLVLFIFATTASLFDKGFLSDSITGEGSAKWTEFCDTDIGALHELWDLVSVHRFTNHERDSTLRSLYDSISGAVVADAIDIFASPEDVDNVRALISSDTVFEEEPTDLNYPLLSLRSAVRAVAGAGWHTPVRMWSLWTMSPSQFFYMRFYLHYVCQRYERLRLEGPHHELPAADPRLHGSVSVPSNAKSARLRARFEGRTCVTVAFATHARPLS</sequence>
<name>A0A9J6DMR2_RHIMP</name>
<proteinExistence type="predicted"/>
<keyword evidence="3" id="KW-1185">Reference proteome</keyword>
<organism evidence="2 3">
    <name type="scientific">Rhipicephalus microplus</name>
    <name type="common">Cattle tick</name>
    <name type="synonym">Boophilus microplus</name>
    <dbReference type="NCBI Taxonomy" id="6941"/>
    <lineage>
        <taxon>Eukaryota</taxon>
        <taxon>Metazoa</taxon>
        <taxon>Ecdysozoa</taxon>
        <taxon>Arthropoda</taxon>
        <taxon>Chelicerata</taxon>
        <taxon>Arachnida</taxon>
        <taxon>Acari</taxon>
        <taxon>Parasitiformes</taxon>
        <taxon>Ixodida</taxon>
        <taxon>Ixodoidea</taxon>
        <taxon>Ixodidae</taxon>
        <taxon>Rhipicephalinae</taxon>
        <taxon>Rhipicephalus</taxon>
        <taxon>Boophilus</taxon>
    </lineage>
</organism>
<dbReference type="Proteomes" id="UP000821866">
    <property type="component" value="Chromosome 6"/>
</dbReference>
<gene>
    <name evidence="2" type="ORF">HPB51_011745</name>
</gene>